<dbReference type="EMBL" id="JAWDGP010002624">
    <property type="protein sequence ID" value="KAK3781459.1"/>
    <property type="molecule type" value="Genomic_DNA"/>
</dbReference>
<reference evidence="1" key="1">
    <citation type="journal article" date="2023" name="G3 (Bethesda)">
        <title>A reference genome for the long-term kleptoplast-retaining sea slug Elysia crispata morphotype clarki.</title>
        <authorList>
            <person name="Eastman K.E."/>
            <person name="Pendleton A.L."/>
            <person name="Shaikh M.A."/>
            <person name="Suttiyut T."/>
            <person name="Ogas R."/>
            <person name="Tomko P."/>
            <person name="Gavelis G."/>
            <person name="Widhalm J.R."/>
            <person name="Wisecaver J.H."/>
        </authorList>
    </citation>
    <scope>NUCLEOTIDE SEQUENCE</scope>
    <source>
        <strain evidence="1">ECLA1</strain>
    </source>
</reference>
<accession>A0AAE1A571</accession>
<organism evidence="1 2">
    <name type="scientific">Elysia crispata</name>
    <name type="common">lettuce slug</name>
    <dbReference type="NCBI Taxonomy" id="231223"/>
    <lineage>
        <taxon>Eukaryota</taxon>
        <taxon>Metazoa</taxon>
        <taxon>Spiralia</taxon>
        <taxon>Lophotrochozoa</taxon>
        <taxon>Mollusca</taxon>
        <taxon>Gastropoda</taxon>
        <taxon>Heterobranchia</taxon>
        <taxon>Euthyneura</taxon>
        <taxon>Panpulmonata</taxon>
        <taxon>Sacoglossa</taxon>
        <taxon>Placobranchoidea</taxon>
        <taxon>Plakobranchidae</taxon>
        <taxon>Elysia</taxon>
    </lineage>
</organism>
<protein>
    <submittedName>
        <fullName evidence="1">Uncharacterized protein</fullName>
    </submittedName>
</protein>
<name>A0AAE1A571_9GAST</name>
<dbReference type="AlphaFoldDB" id="A0AAE1A571"/>
<evidence type="ECO:0000313" key="1">
    <source>
        <dbReference type="EMBL" id="KAK3781459.1"/>
    </source>
</evidence>
<proteinExistence type="predicted"/>
<sequence length="121" mass="13652">MLAQASAPSPGTSCALPDRRIQLPNHEGRLCSLFGFCHAIFNQLCRVELLAGPLLLRQHITNTSTVQHAVLLPVRHSSTRFYQPVFLRLHVGVDFKQIWPNSTDLFEEKSLVYRQSDRVAA</sequence>
<gene>
    <name evidence="1" type="ORF">RRG08_019084</name>
</gene>
<dbReference type="Proteomes" id="UP001283361">
    <property type="component" value="Unassembled WGS sequence"/>
</dbReference>
<evidence type="ECO:0000313" key="2">
    <source>
        <dbReference type="Proteomes" id="UP001283361"/>
    </source>
</evidence>
<keyword evidence="2" id="KW-1185">Reference proteome</keyword>
<comment type="caution">
    <text evidence="1">The sequence shown here is derived from an EMBL/GenBank/DDBJ whole genome shotgun (WGS) entry which is preliminary data.</text>
</comment>